<dbReference type="Pfam" id="PF07662">
    <property type="entry name" value="Nucleos_tra2_C"/>
    <property type="match status" value="1"/>
</dbReference>
<dbReference type="Pfam" id="PF01773">
    <property type="entry name" value="Nucleos_tra2_N"/>
    <property type="match status" value="1"/>
</dbReference>
<feature type="transmembrane region" description="Helical" evidence="7">
    <location>
        <begin position="325"/>
        <end position="345"/>
    </location>
</feature>
<feature type="domain" description="Concentrative nucleoside transporter C-terminal" evidence="9">
    <location>
        <begin position="220"/>
        <end position="440"/>
    </location>
</feature>
<evidence type="ECO:0000313" key="11">
    <source>
        <dbReference type="EMBL" id="GEO03791.1"/>
    </source>
</evidence>
<feature type="transmembrane region" description="Helical" evidence="7">
    <location>
        <begin position="382"/>
        <end position="403"/>
    </location>
</feature>
<accession>A0A512AVQ8</accession>
<proteinExistence type="inferred from homology"/>
<keyword evidence="5 7" id="KW-1133">Transmembrane helix</keyword>
<evidence type="ECO:0000256" key="3">
    <source>
        <dbReference type="ARBA" id="ARBA00022475"/>
    </source>
</evidence>
<dbReference type="InterPro" id="IPR002668">
    <property type="entry name" value="CNT_N_dom"/>
</dbReference>
<evidence type="ECO:0000313" key="12">
    <source>
        <dbReference type="Proteomes" id="UP000321532"/>
    </source>
</evidence>
<name>A0A512AVQ8_9BACT</name>
<keyword evidence="12" id="KW-1185">Reference proteome</keyword>
<protein>
    <submittedName>
        <fullName evidence="11">Nucleoside transporter NupC</fullName>
    </submittedName>
</protein>
<feature type="domain" description="Concentrative nucleoside transporter N-terminal" evidence="8">
    <location>
        <begin position="21"/>
        <end position="94"/>
    </location>
</feature>
<dbReference type="GO" id="GO:0005337">
    <property type="term" value="F:nucleoside transmembrane transporter activity"/>
    <property type="evidence" value="ECO:0007669"/>
    <property type="project" value="InterPro"/>
</dbReference>
<sequence length="445" mass="47454">MQYFWSLLQEYNFMGIIRGLLGLVVLISIGYLFSTNRKAINWRLVVVGAGLQILFGFLVTKVPFITSIFEFLSRAFVRLLSFSSAGAEFLFGNLANPAANGGLGYIFAFNVLPTIIFFSTVSAGLYYLGVLQKVVYSIAWIMSKGMRLSGAESLSAAGNIFLGQTEAPLLVRPFINNMTKSELMCLMTGGMATLAGGVLAAYVSFLGGSDPAQQAIFAAHLLTASVMNAPAGIVMSKMLVPETEIDKINTNLQVNKESLGVNFIDAMSIGAADGLRLALNVGGMLLAFIAIIALLNYILIKFGGLTGLNELVVASTNGQFNGLSFQYLLGQIFRVFAFLIGIPWADTLQVGSLLGQKTAINEFVAYLDLSKMKEAGTLSQKSIIMATYALCGFSNFSSIAIQIGGIGGMAPEQQGNLSRLGLYALLGASVACLMTATVAGILYEF</sequence>
<dbReference type="PANTHER" id="PTHR10590">
    <property type="entry name" value="SODIUM/NUCLEOSIDE COTRANSPORTER"/>
    <property type="match status" value="1"/>
</dbReference>
<evidence type="ECO:0000256" key="4">
    <source>
        <dbReference type="ARBA" id="ARBA00022692"/>
    </source>
</evidence>
<feature type="transmembrane region" description="Helical" evidence="7">
    <location>
        <begin position="423"/>
        <end position="443"/>
    </location>
</feature>
<feature type="transmembrane region" description="Helical" evidence="7">
    <location>
        <begin position="215"/>
        <end position="235"/>
    </location>
</feature>
<dbReference type="GO" id="GO:0005886">
    <property type="term" value="C:plasma membrane"/>
    <property type="evidence" value="ECO:0007669"/>
    <property type="project" value="UniProtKB-SubCell"/>
</dbReference>
<dbReference type="GO" id="GO:0015293">
    <property type="term" value="F:symporter activity"/>
    <property type="evidence" value="ECO:0007669"/>
    <property type="project" value="TreeGrafter"/>
</dbReference>
<reference evidence="11 12" key="1">
    <citation type="submission" date="2019-07" db="EMBL/GenBank/DDBJ databases">
        <title>Whole genome shotgun sequence of Adhaeribacter aerolatus NBRC 106133.</title>
        <authorList>
            <person name="Hosoyama A."/>
            <person name="Uohara A."/>
            <person name="Ohji S."/>
            <person name="Ichikawa N."/>
        </authorList>
    </citation>
    <scope>NUCLEOTIDE SEQUENCE [LARGE SCALE GENOMIC DNA]</scope>
    <source>
        <strain evidence="11 12">NBRC 106133</strain>
    </source>
</reference>
<comment type="similarity">
    <text evidence="2">Belongs to the concentrative nucleoside transporter (CNT) (TC 2.A.41) family.</text>
</comment>
<organism evidence="11 12">
    <name type="scientific">Adhaeribacter aerolatus</name>
    <dbReference type="NCBI Taxonomy" id="670289"/>
    <lineage>
        <taxon>Bacteria</taxon>
        <taxon>Pseudomonadati</taxon>
        <taxon>Bacteroidota</taxon>
        <taxon>Cytophagia</taxon>
        <taxon>Cytophagales</taxon>
        <taxon>Hymenobacteraceae</taxon>
        <taxon>Adhaeribacter</taxon>
    </lineage>
</organism>
<evidence type="ECO:0000256" key="1">
    <source>
        <dbReference type="ARBA" id="ARBA00004651"/>
    </source>
</evidence>
<dbReference type="InterPro" id="IPR011642">
    <property type="entry name" value="Gate_dom"/>
</dbReference>
<evidence type="ECO:0000256" key="7">
    <source>
        <dbReference type="SAM" id="Phobius"/>
    </source>
</evidence>
<keyword evidence="4 7" id="KW-0812">Transmembrane</keyword>
<keyword evidence="6 7" id="KW-0472">Membrane</keyword>
<comment type="subcellular location">
    <subcellularLocation>
        <location evidence="1">Cell membrane</location>
        <topology evidence="1">Multi-pass membrane protein</topology>
    </subcellularLocation>
</comment>
<evidence type="ECO:0000256" key="2">
    <source>
        <dbReference type="ARBA" id="ARBA00009033"/>
    </source>
</evidence>
<gene>
    <name evidence="11" type="ORF">AAE02nite_14550</name>
</gene>
<feature type="transmembrane region" description="Helical" evidence="7">
    <location>
        <begin position="103"/>
        <end position="128"/>
    </location>
</feature>
<dbReference type="AlphaFoldDB" id="A0A512AVQ8"/>
<keyword evidence="3" id="KW-1003">Cell membrane</keyword>
<feature type="domain" description="Nucleoside transporter/FeoB GTPase Gate" evidence="10">
    <location>
        <begin position="109"/>
        <end position="207"/>
    </location>
</feature>
<dbReference type="PANTHER" id="PTHR10590:SF4">
    <property type="entry name" value="SOLUTE CARRIER FAMILY 28 MEMBER 3"/>
    <property type="match status" value="1"/>
</dbReference>
<dbReference type="InterPro" id="IPR011657">
    <property type="entry name" value="CNT_C_dom"/>
</dbReference>
<comment type="caution">
    <text evidence="11">The sequence shown here is derived from an EMBL/GenBank/DDBJ whole genome shotgun (WGS) entry which is preliminary data.</text>
</comment>
<evidence type="ECO:0000259" key="10">
    <source>
        <dbReference type="Pfam" id="PF07670"/>
    </source>
</evidence>
<dbReference type="InterPro" id="IPR008276">
    <property type="entry name" value="C_nuclsd_transpt"/>
</dbReference>
<dbReference type="Pfam" id="PF07670">
    <property type="entry name" value="Gate"/>
    <property type="match status" value="1"/>
</dbReference>
<feature type="transmembrane region" description="Helical" evidence="7">
    <location>
        <begin position="12"/>
        <end position="34"/>
    </location>
</feature>
<feature type="transmembrane region" description="Helical" evidence="7">
    <location>
        <begin position="183"/>
        <end position="203"/>
    </location>
</feature>
<dbReference type="Proteomes" id="UP000321532">
    <property type="component" value="Unassembled WGS sequence"/>
</dbReference>
<evidence type="ECO:0000256" key="6">
    <source>
        <dbReference type="ARBA" id="ARBA00023136"/>
    </source>
</evidence>
<dbReference type="EMBL" id="BJYS01000008">
    <property type="protein sequence ID" value="GEO03791.1"/>
    <property type="molecule type" value="Genomic_DNA"/>
</dbReference>
<feature type="transmembrane region" description="Helical" evidence="7">
    <location>
        <begin position="277"/>
        <end position="300"/>
    </location>
</feature>
<evidence type="ECO:0000256" key="5">
    <source>
        <dbReference type="ARBA" id="ARBA00022989"/>
    </source>
</evidence>
<feature type="transmembrane region" description="Helical" evidence="7">
    <location>
        <begin position="40"/>
        <end position="59"/>
    </location>
</feature>
<evidence type="ECO:0000259" key="8">
    <source>
        <dbReference type="Pfam" id="PF01773"/>
    </source>
</evidence>
<evidence type="ECO:0000259" key="9">
    <source>
        <dbReference type="Pfam" id="PF07662"/>
    </source>
</evidence>